<keyword evidence="2" id="KW-0963">Cytoplasm</keyword>
<comment type="subcellular location">
    <subcellularLocation>
        <location evidence="1">Cytoplasm</location>
        <location evidence="1">Cytoskeleton</location>
        <location evidence="1">Cilium basal body</location>
    </subcellularLocation>
</comment>
<dbReference type="OrthoDB" id="10263520at2759"/>
<dbReference type="GO" id="GO:0036038">
    <property type="term" value="C:MKS complex"/>
    <property type="evidence" value="ECO:0007669"/>
    <property type="project" value="TreeGrafter"/>
</dbReference>
<proteinExistence type="predicted"/>
<dbReference type="AlphaFoldDB" id="A0A7I4YPM2"/>
<evidence type="ECO:0000256" key="4">
    <source>
        <dbReference type="ARBA" id="ARBA00023212"/>
    </source>
</evidence>
<evidence type="ECO:0000256" key="2">
    <source>
        <dbReference type="ARBA" id="ARBA00022490"/>
    </source>
</evidence>
<dbReference type="Pfam" id="PF07162">
    <property type="entry name" value="B9-C2"/>
    <property type="match status" value="1"/>
</dbReference>
<protein>
    <submittedName>
        <fullName evidence="7">Fibronectin type-III domain-containing protein</fullName>
    </submittedName>
</protein>
<dbReference type="PANTHER" id="PTHR12968">
    <property type="entry name" value="B9 DOMAIN-CONTAINING"/>
    <property type="match status" value="1"/>
</dbReference>
<evidence type="ECO:0000313" key="7">
    <source>
        <dbReference type="WBParaSite" id="HCON_00124210-00001"/>
    </source>
</evidence>
<dbReference type="GO" id="GO:0060271">
    <property type="term" value="P:cilium assembly"/>
    <property type="evidence" value="ECO:0007669"/>
    <property type="project" value="TreeGrafter"/>
</dbReference>
<evidence type="ECO:0000256" key="3">
    <source>
        <dbReference type="ARBA" id="ARBA00022794"/>
    </source>
</evidence>
<accession>A0A7I4YPM2</accession>
<dbReference type="WBParaSite" id="HCON_00124210-00001">
    <property type="protein sequence ID" value="HCON_00124210-00001"/>
    <property type="gene ID" value="HCON_00124210"/>
</dbReference>
<evidence type="ECO:0000256" key="1">
    <source>
        <dbReference type="ARBA" id="ARBA00004120"/>
    </source>
</evidence>
<dbReference type="OMA" id="WRPISHN"/>
<organism evidence="6 7">
    <name type="scientific">Haemonchus contortus</name>
    <name type="common">Barber pole worm</name>
    <dbReference type="NCBI Taxonomy" id="6289"/>
    <lineage>
        <taxon>Eukaryota</taxon>
        <taxon>Metazoa</taxon>
        <taxon>Ecdysozoa</taxon>
        <taxon>Nematoda</taxon>
        <taxon>Chromadorea</taxon>
        <taxon>Rhabditida</taxon>
        <taxon>Rhabditina</taxon>
        <taxon>Rhabditomorpha</taxon>
        <taxon>Strongyloidea</taxon>
        <taxon>Trichostrongylidae</taxon>
        <taxon>Haemonchus</taxon>
    </lineage>
</organism>
<evidence type="ECO:0000256" key="5">
    <source>
        <dbReference type="ARBA" id="ARBA00023273"/>
    </source>
</evidence>
<keyword evidence="3" id="KW-0970">Cilium biogenesis/degradation</keyword>
<dbReference type="Proteomes" id="UP000025227">
    <property type="component" value="Unplaced"/>
</dbReference>
<reference evidence="7" key="1">
    <citation type="submission" date="2020-12" db="UniProtKB">
        <authorList>
            <consortium name="WormBaseParasite"/>
        </authorList>
    </citation>
    <scope>IDENTIFICATION</scope>
    <source>
        <strain evidence="7">MHco3</strain>
    </source>
</reference>
<evidence type="ECO:0000313" key="6">
    <source>
        <dbReference type="Proteomes" id="UP000025227"/>
    </source>
</evidence>
<dbReference type="InterPro" id="IPR010796">
    <property type="entry name" value="C2_B9-type_dom"/>
</dbReference>
<name>A0A7I4YPM2_HAECO</name>
<keyword evidence="4" id="KW-0206">Cytoskeleton</keyword>
<sequence length="450" mass="51966">MESGSVFDFSGSAKMMRLKVTLIEKGLNANSNGVPTESLTGTSINRTVDELNLQWQQKVSSHYELGNIQQDSTRAEPRLFTYVEGETLPERFKSIGIPSSSAEIAPKTGYEKWMAHNAVIDLPLRRNHRVIRCDKKVMYIMAYLGSLSSSYDQRDEYVVCRITLLNERSLIFEPRLTLDGYRIQSKMGEYIATVQIWDDYFTPMVDQFNKISLVPPIPETQQFEVPEEGSTKFVSMLCIEYAEDFDYENVWIEYMTYFPSGVTCTSNNTEGQTSACSMDEDGRFHFSFTIELDFTASDISSFHVRFRVRSEDFWGRQYLAGYGSLTPLLRPGRTVYRVECWRPIKPDDPVSELREFFIGQAIDIDFFNLKEDGVISRAGMTTQSSGTLHVSVTNVLQRRDYITRETLNHMKYGAMFDRMGMRSDLYWRIMKVLMEFEEAKRQLLELRAAQ</sequence>
<keyword evidence="5" id="KW-0966">Cell projection</keyword>
<keyword evidence="6" id="KW-1185">Reference proteome</keyword>
<dbReference type="PANTHER" id="PTHR12968:SF4">
    <property type="entry name" value="TECTONIC-LIKE COMPLEX MEMBER MKS1"/>
    <property type="match status" value="1"/>
</dbReference>